<dbReference type="RefSeq" id="XP_016467826.1">
    <property type="nucleotide sequence ID" value="XM_016612340.1"/>
</dbReference>
<dbReference type="InterPro" id="IPR001810">
    <property type="entry name" value="F-box_dom"/>
</dbReference>
<dbReference type="KEGG" id="nta:107790412"/>
<dbReference type="AlphaFoldDB" id="A0A1S3ZTT6"/>
<accession>A0A1S3ZTT6</accession>
<dbReference type="PROSITE" id="PS50181">
    <property type="entry name" value="FBOX"/>
    <property type="match status" value="1"/>
</dbReference>
<dbReference type="OrthoDB" id="1300444at2759"/>
<dbReference type="InterPro" id="IPR050796">
    <property type="entry name" value="SCF_F-box_component"/>
</dbReference>
<dbReference type="InterPro" id="IPR017451">
    <property type="entry name" value="F-box-assoc_interact_dom"/>
</dbReference>
<dbReference type="PANTHER" id="PTHR31672:SF13">
    <property type="entry name" value="F-BOX PROTEIN CPR30-LIKE"/>
    <property type="match status" value="1"/>
</dbReference>
<dbReference type="STRING" id="4097.A0A1S3ZTT6"/>
<dbReference type="InterPro" id="IPR036047">
    <property type="entry name" value="F-box-like_dom_sf"/>
</dbReference>
<name>A0A1S3ZTT6_TOBAC</name>
<sequence>MAMTKFEKLPEEIIVEILSRLPAKLIGQSRCVSKQWCSILSAPKLIKAHLTFHSHKYEEEKLITVCRSQSLHALTFNQNGNGVVSRKLDFQQQLSDNWVTVGGSCNGLVLAVNDKQIAFLINPTTLEFHRIPDSANASIGHRGFRMYGLGYDVRSDDYKVVALSYYATGIDNTPDIFNTSVAVYSVRKGLWRRLLQSKESLWGRLYSNDCAVPDRASGVSVKRAGPLTWQMGFS</sequence>
<dbReference type="Gene3D" id="1.20.1280.50">
    <property type="match status" value="1"/>
</dbReference>
<evidence type="ECO:0000259" key="1">
    <source>
        <dbReference type="PROSITE" id="PS50181"/>
    </source>
</evidence>
<dbReference type="PaxDb" id="4097-A0A1S3ZTT6"/>
<dbReference type="PANTHER" id="PTHR31672">
    <property type="entry name" value="BNACNNG10540D PROTEIN"/>
    <property type="match status" value="1"/>
</dbReference>
<dbReference type="InterPro" id="IPR013187">
    <property type="entry name" value="F-box-assoc_dom_typ3"/>
</dbReference>
<dbReference type="NCBIfam" id="TIGR01640">
    <property type="entry name" value="F_box_assoc_1"/>
    <property type="match status" value="1"/>
</dbReference>
<proteinExistence type="predicted"/>
<organism evidence="2">
    <name type="scientific">Nicotiana tabacum</name>
    <name type="common">Common tobacco</name>
    <dbReference type="NCBI Taxonomy" id="4097"/>
    <lineage>
        <taxon>Eukaryota</taxon>
        <taxon>Viridiplantae</taxon>
        <taxon>Streptophyta</taxon>
        <taxon>Embryophyta</taxon>
        <taxon>Tracheophyta</taxon>
        <taxon>Spermatophyta</taxon>
        <taxon>Magnoliopsida</taxon>
        <taxon>eudicotyledons</taxon>
        <taxon>Gunneridae</taxon>
        <taxon>Pentapetalae</taxon>
        <taxon>asterids</taxon>
        <taxon>lamiids</taxon>
        <taxon>Solanales</taxon>
        <taxon>Solanaceae</taxon>
        <taxon>Nicotianoideae</taxon>
        <taxon>Nicotianeae</taxon>
        <taxon>Nicotiana</taxon>
    </lineage>
</organism>
<dbReference type="Pfam" id="PF08268">
    <property type="entry name" value="FBA_3"/>
    <property type="match status" value="1"/>
</dbReference>
<gene>
    <name evidence="2" type="primary">LOC107790412</name>
</gene>
<evidence type="ECO:0000313" key="2">
    <source>
        <dbReference type="RefSeq" id="XP_016467826.1"/>
    </source>
</evidence>
<dbReference type="SMART" id="SM00256">
    <property type="entry name" value="FBOX"/>
    <property type="match status" value="1"/>
</dbReference>
<protein>
    <submittedName>
        <fullName evidence="2">F-box/kelch-repeat protein At3g06240-like</fullName>
    </submittedName>
</protein>
<dbReference type="OMA" id="ENTFQVE"/>
<dbReference type="Pfam" id="PF00646">
    <property type="entry name" value="F-box"/>
    <property type="match status" value="1"/>
</dbReference>
<reference evidence="2" key="1">
    <citation type="submission" date="2025-08" db="UniProtKB">
        <authorList>
            <consortium name="RefSeq"/>
        </authorList>
    </citation>
    <scope>IDENTIFICATION</scope>
</reference>
<dbReference type="SUPFAM" id="SSF81383">
    <property type="entry name" value="F-box domain"/>
    <property type="match status" value="1"/>
</dbReference>
<feature type="domain" description="F-box" evidence="1">
    <location>
        <begin position="3"/>
        <end position="49"/>
    </location>
</feature>